<dbReference type="Pfam" id="PF11927">
    <property type="entry name" value="HODM_asu-like"/>
    <property type="match status" value="1"/>
</dbReference>
<evidence type="ECO:0000313" key="2">
    <source>
        <dbReference type="Proteomes" id="UP000054007"/>
    </source>
</evidence>
<dbReference type="InterPro" id="IPR021848">
    <property type="entry name" value="HODM_asu-like"/>
</dbReference>
<sequence length="430" mass="49050">MDQSLDIPLLDWVSQHWHFLALGLVVLVRLALVYGRSLQSQDRGLDPKTTAPHAFTYPSLSRCPVDVKDIAPRAYRPFKPHYHVTLSLRPMVWEDWIEVDRDFDKYYAIREFRVKTKAKDLILLEPDSSPRVGSAYSGVIELLHEMVHFLHARHPDMFAVTLNEKLGYAEYIQLNLPHQPRYALPPPLVVEGKLRTVTEDEARKALEVIALISQDDWALLVEGADERYYVQGGAILVPGSWRLKDKIGMALDDLHNEARVPQYKEKLEVGMSRFFKRIPVDKPATRNNYGFQVTRPSSSARDDVDPEDLAWATLHHGDEDSFGDGERHKTPARPLVSPETLRLRSERQSVRRLPLTGVVAFGIRTYLYNVEDLADEAGVAKRLASAVRSWTQDVHDYKGARLYSAELLKYLDSVVAEKGDEVGDEKPYPF</sequence>
<organism evidence="1 2">
    <name type="scientific">Cylindrobasidium torrendii FP15055 ss-10</name>
    <dbReference type="NCBI Taxonomy" id="1314674"/>
    <lineage>
        <taxon>Eukaryota</taxon>
        <taxon>Fungi</taxon>
        <taxon>Dikarya</taxon>
        <taxon>Basidiomycota</taxon>
        <taxon>Agaricomycotina</taxon>
        <taxon>Agaricomycetes</taxon>
        <taxon>Agaricomycetidae</taxon>
        <taxon>Agaricales</taxon>
        <taxon>Marasmiineae</taxon>
        <taxon>Physalacriaceae</taxon>
        <taxon>Cylindrobasidium</taxon>
    </lineage>
</organism>
<dbReference type="AlphaFoldDB" id="A0A0D7BMW0"/>
<reference evidence="1 2" key="1">
    <citation type="journal article" date="2015" name="Fungal Genet. Biol.">
        <title>Evolution of novel wood decay mechanisms in Agaricales revealed by the genome sequences of Fistulina hepatica and Cylindrobasidium torrendii.</title>
        <authorList>
            <person name="Floudas D."/>
            <person name="Held B.W."/>
            <person name="Riley R."/>
            <person name="Nagy L.G."/>
            <person name="Koehler G."/>
            <person name="Ransdell A.S."/>
            <person name="Younus H."/>
            <person name="Chow J."/>
            <person name="Chiniquy J."/>
            <person name="Lipzen A."/>
            <person name="Tritt A."/>
            <person name="Sun H."/>
            <person name="Haridas S."/>
            <person name="LaButti K."/>
            <person name="Ohm R.A."/>
            <person name="Kues U."/>
            <person name="Blanchette R.A."/>
            <person name="Grigoriev I.V."/>
            <person name="Minto R.E."/>
            <person name="Hibbett D.S."/>
        </authorList>
    </citation>
    <scope>NUCLEOTIDE SEQUENCE [LARGE SCALE GENOMIC DNA]</scope>
    <source>
        <strain evidence="1 2">FP15055 ss-10</strain>
    </source>
</reference>
<gene>
    <name evidence="1" type="ORF">CYLTODRAFT_368666</name>
</gene>
<proteinExistence type="predicted"/>
<name>A0A0D7BMW0_9AGAR</name>
<dbReference type="STRING" id="1314674.A0A0D7BMW0"/>
<dbReference type="Proteomes" id="UP000054007">
    <property type="component" value="Unassembled WGS sequence"/>
</dbReference>
<dbReference type="OrthoDB" id="497541at2759"/>
<keyword evidence="2" id="KW-1185">Reference proteome</keyword>
<accession>A0A0D7BMW0</accession>
<protein>
    <submittedName>
        <fullName evidence="1">Uncharacterized protein</fullName>
    </submittedName>
</protein>
<dbReference type="EMBL" id="KN880450">
    <property type="protein sequence ID" value="KIY71787.1"/>
    <property type="molecule type" value="Genomic_DNA"/>
</dbReference>
<evidence type="ECO:0000313" key="1">
    <source>
        <dbReference type="EMBL" id="KIY71787.1"/>
    </source>
</evidence>